<dbReference type="SUPFAM" id="SSF55424">
    <property type="entry name" value="FAD/NAD-linked reductases, dimerisation (C-terminal) domain"/>
    <property type="match status" value="1"/>
</dbReference>
<accession>A0A0C2HIN5</accession>
<dbReference type="Proteomes" id="UP000031546">
    <property type="component" value="Unassembled WGS sequence"/>
</dbReference>
<evidence type="ECO:0000259" key="8">
    <source>
        <dbReference type="Pfam" id="PF07992"/>
    </source>
</evidence>
<dbReference type="PANTHER" id="PTHR43429">
    <property type="entry name" value="PYRIDINE NUCLEOTIDE-DISULFIDE OXIDOREDUCTASE DOMAIN-CONTAINING"/>
    <property type="match status" value="1"/>
</dbReference>
<evidence type="ECO:0000259" key="7">
    <source>
        <dbReference type="Pfam" id="PF02852"/>
    </source>
</evidence>
<evidence type="ECO:0000256" key="3">
    <source>
        <dbReference type="ARBA" id="ARBA00022630"/>
    </source>
</evidence>
<dbReference type="GO" id="GO:0050451">
    <property type="term" value="F:CoA-disulfide reductase (NADPH) activity"/>
    <property type="evidence" value="ECO:0007669"/>
    <property type="project" value="UniProtKB-EC"/>
</dbReference>
<dbReference type="NCBIfam" id="NF010037">
    <property type="entry name" value="PRK13512.1"/>
    <property type="match status" value="1"/>
</dbReference>
<dbReference type="EC" id="1.8.1.14" evidence="10"/>
<gene>
    <name evidence="10" type="ORF">F7P68_0003675</name>
    <name evidence="9" type="ORF">SN16_02370</name>
</gene>
<evidence type="ECO:0000256" key="5">
    <source>
        <dbReference type="ARBA" id="ARBA00023002"/>
    </source>
</evidence>
<reference evidence="12" key="2">
    <citation type="submission" date="2020-04" db="EMBL/GenBank/DDBJ databases">
        <title>Genome analysis and biological profiling of marine Cellulosimicrobium funkei MOSEL-ME6.</title>
        <authorList>
            <person name="Tanveer F."/>
            <person name="Xie Y."/>
            <person name="Shinwari Z.K."/>
        </authorList>
    </citation>
    <scope>NUCLEOTIDE SEQUENCE [LARGE SCALE GENOMIC DNA]</scope>
    <source>
        <strain evidence="12">MOSEL-ME25</strain>
    </source>
</reference>
<keyword evidence="6" id="KW-0676">Redox-active center</keyword>
<dbReference type="PRINTS" id="PR00411">
    <property type="entry name" value="PNDRDTASEI"/>
</dbReference>
<dbReference type="InterPro" id="IPR050260">
    <property type="entry name" value="FAD-bd_OxRdtase"/>
</dbReference>
<comment type="caution">
    <text evidence="9">The sequence shown here is derived from an EMBL/GenBank/DDBJ whole genome shotgun (WGS) entry which is preliminary data.</text>
</comment>
<feature type="domain" description="FAD/NAD(P)-binding" evidence="8">
    <location>
        <begin position="3"/>
        <end position="286"/>
    </location>
</feature>
<reference evidence="9 11" key="1">
    <citation type="submission" date="2015-01" db="EMBL/GenBank/DDBJ databases">
        <title>Genome sequences of high lactate-tolerant strain Salinicoccus roseus W12 with industrial interest.</title>
        <authorList>
            <person name="Wang H."/>
            <person name="Yu B."/>
        </authorList>
    </citation>
    <scope>NUCLEOTIDE SEQUENCE [LARGE SCALE GENOMIC DNA]</scope>
    <source>
        <strain evidence="9 11">W12</strain>
    </source>
</reference>
<feature type="domain" description="Pyridine nucleotide-disulphide oxidoreductase dimerisation" evidence="7">
    <location>
        <begin position="328"/>
        <end position="425"/>
    </location>
</feature>
<reference evidence="10 12" key="4">
    <citation type="submission" date="2022-12" db="EMBL/GenBank/DDBJ databases">
        <title>Genome analysis and biological profiling of marine Salinicoccus roseus MOSEL-ME25.</title>
        <authorList>
            <person name="Mirza F.T."/>
            <person name="Xie Y."/>
            <person name="Shinwari Z.K."/>
        </authorList>
    </citation>
    <scope>NUCLEOTIDE SEQUENCE [LARGE SCALE GENOMIC DNA]</scope>
    <source>
        <strain evidence="10 12">MOSEL-ME25</strain>
    </source>
</reference>
<dbReference type="EMBL" id="JABEVU030000001">
    <property type="protein sequence ID" value="MDB0579619.1"/>
    <property type="molecule type" value="Genomic_DNA"/>
</dbReference>
<keyword evidence="4" id="KW-0274">FAD</keyword>
<comment type="cofactor">
    <cofactor evidence="1">
        <name>FAD</name>
        <dbReference type="ChEBI" id="CHEBI:57692"/>
    </cofactor>
</comment>
<organism evidence="9 11">
    <name type="scientific">Salinicoccus roseus</name>
    <dbReference type="NCBI Taxonomy" id="45670"/>
    <lineage>
        <taxon>Bacteria</taxon>
        <taxon>Bacillati</taxon>
        <taxon>Bacillota</taxon>
        <taxon>Bacilli</taxon>
        <taxon>Bacillales</taxon>
        <taxon>Staphylococcaceae</taxon>
        <taxon>Salinicoccus</taxon>
    </lineage>
</organism>
<dbReference type="InterPro" id="IPR023753">
    <property type="entry name" value="FAD/NAD-binding_dom"/>
</dbReference>
<evidence type="ECO:0000256" key="2">
    <source>
        <dbReference type="ARBA" id="ARBA00009130"/>
    </source>
</evidence>
<evidence type="ECO:0000256" key="1">
    <source>
        <dbReference type="ARBA" id="ARBA00001974"/>
    </source>
</evidence>
<keyword evidence="3" id="KW-0285">Flavoprotein</keyword>
<evidence type="ECO:0000313" key="9">
    <source>
        <dbReference type="EMBL" id="KIH71539.1"/>
    </source>
</evidence>
<evidence type="ECO:0000313" key="12">
    <source>
        <dbReference type="Proteomes" id="UP000527860"/>
    </source>
</evidence>
<dbReference type="Gene3D" id="3.50.50.60">
    <property type="entry name" value="FAD/NAD(P)-binding domain"/>
    <property type="match status" value="2"/>
</dbReference>
<dbReference type="InterPro" id="IPR016156">
    <property type="entry name" value="FAD/NAD-linked_Rdtase_dimer_sf"/>
</dbReference>
<dbReference type="OrthoDB" id="9802028at2"/>
<dbReference type="SUPFAM" id="SSF51905">
    <property type="entry name" value="FAD/NAD(P)-binding domain"/>
    <property type="match status" value="1"/>
</dbReference>
<dbReference type="STRING" id="45670.SN16_02370"/>
<dbReference type="InterPro" id="IPR004099">
    <property type="entry name" value="Pyr_nucl-diS_OxRdtase_dimer"/>
</dbReference>
<dbReference type="PANTHER" id="PTHR43429:SF1">
    <property type="entry name" value="NAD(P)H SULFUR OXIDOREDUCTASE (COA-DEPENDENT)"/>
    <property type="match status" value="1"/>
</dbReference>
<evidence type="ECO:0000313" key="11">
    <source>
        <dbReference type="Proteomes" id="UP000031546"/>
    </source>
</evidence>
<sequence length="447" mass="49013">MAKVIIVGGVAGGATTAAQLRRIDPEIDITIYEKGRDISYGNCGLPYHIGGEVAERDQLVAATPESFAERDVTVEIFHEVTAVDPDNRTVQVKDIRNDRTFDAAYDYLILSPGGSPRLIPALLDVPQAFVLHSLEHLDEIKAHIEEKNITRAVVVGAGYIGLEMAENLVHRGIEVTLVHRDTEIYRPLESDMSDFFMEELKSRGVDVKLDTEIVEVSGDTATLSNGEKIEAPMIIAGIGITPRTDFLEGSGIILNDEGYICTDKHGCTNKEGVYAVGDAIETNYHHVDRPVHVALAWGAHRMAYVISNQISGDSSVCFEGLLGTNIIRFFDYDIATLGLTEPELADYPHFVVDHRQKNKAGYMSDSVPIHVRAYVGKDDGKILRAVVVGTEGVDKRIDILSAHIRLGGTAMDLANIEVAYSPPYSSPKSVLNMVGYKAIEKMKKIHE</sequence>
<keyword evidence="12" id="KW-1185">Reference proteome</keyword>
<dbReference type="RefSeq" id="WP_040105003.1">
    <property type="nucleotide sequence ID" value="NZ_JABEVU030000001.1"/>
</dbReference>
<dbReference type="GeneID" id="77844383"/>
<evidence type="ECO:0000313" key="10">
    <source>
        <dbReference type="EMBL" id="MDB0579619.1"/>
    </source>
</evidence>
<dbReference type="Pfam" id="PF02852">
    <property type="entry name" value="Pyr_redox_dim"/>
    <property type="match status" value="1"/>
</dbReference>
<protein>
    <submittedName>
        <fullName evidence="10">CoA-disulfide reductase</fullName>
        <ecNumber evidence="10">1.8.1.14</ecNumber>
    </submittedName>
</protein>
<dbReference type="PRINTS" id="PR00368">
    <property type="entry name" value="FADPNR"/>
</dbReference>
<proteinExistence type="inferred from homology"/>
<dbReference type="Proteomes" id="UP000527860">
    <property type="component" value="Unassembled WGS sequence"/>
</dbReference>
<comment type="similarity">
    <text evidence="2">Belongs to the class-III pyridine nucleotide-disulfide oxidoreductase family.</text>
</comment>
<keyword evidence="5 10" id="KW-0560">Oxidoreductase</keyword>
<dbReference type="EMBL" id="JXII01000002">
    <property type="protein sequence ID" value="KIH71539.1"/>
    <property type="molecule type" value="Genomic_DNA"/>
</dbReference>
<dbReference type="InterPro" id="IPR036188">
    <property type="entry name" value="FAD/NAD-bd_sf"/>
</dbReference>
<evidence type="ECO:0000256" key="4">
    <source>
        <dbReference type="ARBA" id="ARBA00022827"/>
    </source>
</evidence>
<name>A0A0C2HIN5_9STAP</name>
<evidence type="ECO:0000256" key="6">
    <source>
        <dbReference type="ARBA" id="ARBA00023284"/>
    </source>
</evidence>
<dbReference type="AlphaFoldDB" id="A0A0C2HIN5"/>
<dbReference type="Pfam" id="PF07992">
    <property type="entry name" value="Pyr_redox_2"/>
    <property type="match status" value="1"/>
</dbReference>
<reference evidence="10" key="3">
    <citation type="submission" date="2020-04" db="EMBL/GenBank/DDBJ databases">
        <authorList>
            <person name="Tanveer F."/>
            <person name="Xie Y."/>
            <person name="Shinwari Z.K."/>
        </authorList>
    </citation>
    <scope>NUCLEOTIDE SEQUENCE</scope>
    <source>
        <strain evidence="10">MOSEL-ME25</strain>
    </source>
</reference>